<dbReference type="PANTHER" id="PTHR39158">
    <property type="entry name" value="OS08G0560600 PROTEIN"/>
    <property type="match status" value="1"/>
</dbReference>
<comment type="caution">
    <text evidence="2">The sequence shown here is derived from an EMBL/GenBank/DDBJ whole genome shotgun (WGS) entry which is preliminary data.</text>
</comment>
<protein>
    <recommendedName>
        <fullName evidence="1">DnaJ homologue subfamily C member 28 conserved domain-containing protein</fullName>
    </recommendedName>
</protein>
<accession>A0ABP9LAS2</accession>
<evidence type="ECO:0000313" key="2">
    <source>
        <dbReference type="EMBL" id="GAA5072883.1"/>
    </source>
</evidence>
<reference evidence="3" key="1">
    <citation type="journal article" date="2019" name="Int. J. Syst. Evol. Microbiol.">
        <title>The Global Catalogue of Microorganisms (GCM) 10K type strain sequencing project: providing services to taxonomists for standard genome sequencing and annotation.</title>
        <authorList>
            <consortium name="The Broad Institute Genomics Platform"/>
            <consortium name="The Broad Institute Genome Sequencing Center for Infectious Disease"/>
            <person name="Wu L."/>
            <person name="Ma J."/>
        </authorList>
    </citation>
    <scope>NUCLEOTIDE SEQUENCE [LARGE SCALE GENOMIC DNA]</scope>
    <source>
        <strain evidence="3">JCM 18015</strain>
    </source>
</reference>
<dbReference type="PANTHER" id="PTHR39158:SF1">
    <property type="entry name" value="DNAJ HOMOLOG SUBFAMILY C MEMBER 28"/>
    <property type="match status" value="1"/>
</dbReference>
<organism evidence="2 3">
    <name type="scientific">[Roseibacterium] beibuensis</name>
    <dbReference type="NCBI Taxonomy" id="1193142"/>
    <lineage>
        <taxon>Bacteria</taxon>
        <taxon>Pseudomonadati</taxon>
        <taxon>Pseudomonadota</taxon>
        <taxon>Alphaproteobacteria</taxon>
        <taxon>Rhodobacterales</taxon>
        <taxon>Roseobacteraceae</taxon>
        <taxon>Roseicyclus</taxon>
    </lineage>
</organism>
<dbReference type="RefSeq" id="WP_259550352.1">
    <property type="nucleotide sequence ID" value="NZ_BAABHW010000002.1"/>
</dbReference>
<gene>
    <name evidence="2" type="ORF">GCM10023209_18100</name>
</gene>
<dbReference type="InterPro" id="IPR052573">
    <property type="entry name" value="DnaJ_C_subfamily_28"/>
</dbReference>
<dbReference type="EMBL" id="BAABHW010000002">
    <property type="protein sequence ID" value="GAA5072883.1"/>
    <property type="molecule type" value="Genomic_DNA"/>
</dbReference>
<keyword evidence="3" id="KW-1185">Reference proteome</keyword>
<dbReference type="Proteomes" id="UP001499910">
    <property type="component" value="Unassembled WGS sequence"/>
</dbReference>
<dbReference type="Pfam" id="PF09350">
    <property type="entry name" value="DJC28_CD"/>
    <property type="match status" value="1"/>
</dbReference>
<evidence type="ECO:0000259" key="1">
    <source>
        <dbReference type="Pfam" id="PF09350"/>
    </source>
</evidence>
<sequence>MSGFFDKLAERQMQKALAEGKLSRLEGEGKPLPEHPEEAFVSAGEAVGYRMMAEHGALPEEVELRRAVEAAKAAYAEAVTEDAKRRAMALIAELEMNLAIATEARKAFMR</sequence>
<evidence type="ECO:0000313" key="3">
    <source>
        <dbReference type="Proteomes" id="UP001499910"/>
    </source>
</evidence>
<feature type="domain" description="DnaJ homologue subfamily C member 28 conserved" evidence="1">
    <location>
        <begin position="8"/>
        <end position="74"/>
    </location>
</feature>
<dbReference type="InterPro" id="IPR018961">
    <property type="entry name" value="DnaJ_homolog_subfam-C_membr-28"/>
</dbReference>
<name>A0ABP9LAS2_9RHOB</name>
<proteinExistence type="predicted"/>